<feature type="region of interest" description="Disordered" evidence="9">
    <location>
        <begin position="153"/>
        <end position="189"/>
    </location>
</feature>
<feature type="disulfide bond" evidence="7">
    <location>
        <begin position="413"/>
        <end position="447"/>
    </location>
</feature>
<dbReference type="InterPro" id="IPR033121">
    <property type="entry name" value="PEPTIDASE_A1"/>
</dbReference>
<dbReference type="Gene3D" id="2.40.70.10">
    <property type="entry name" value="Acid Proteases"/>
    <property type="match status" value="2"/>
</dbReference>
<feature type="signal peptide" evidence="10">
    <location>
        <begin position="1"/>
        <end position="18"/>
    </location>
</feature>
<dbReference type="PROSITE" id="PS00141">
    <property type="entry name" value="ASP_PROTEASE"/>
    <property type="match status" value="1"/>
</dbReference>
<comment type="caution">
    <text evidence="12">The sequence shown here is derived from an EMBL/GenBank/DDBJ whole genome shotgun (WGS) entry which is preliminary data.</text>
</comment>
<dbReference type="PROSITE" id="PS51767">
    <property type="entry name" value="PEPTIDASE_A1"/>
    <property type="match status" value="1"/>
</dbReference>
<feature type="chain" id="PRO_5020807223" description="Peptidase A1 domain-containing protein" evidence="10">
    <location>
        <begin position="19"/>
        <end position="518"/>
    </location>
</feature>
<evidence type="ECO:0000256" key="2">
    <source>
        <dbReference type="ARBA" id="ARBA00022670"/>
    </source>
</evidence>
<keyword evidence="4 8" id="KW-0064">Aspartyl protease</keyword>
<dbReference type="Pfam" id="PF00026">
    <property type="entry name" value="Asp"/>
    <property type="match status" value="2"/>
</dbReference>
<dbReference type="CDD" id="cd05474">
    <property type="entry name" value="SAP_like"/>
    <property type="match status" value="1"/>
</dbReference>
<sequence length="518" mass="55383">MKFVRSLYTCGLLSSVSCLPATPDSGSSPTVAKVGFNKLYGKSFSEATADRKYTDLSETTSTSNDDDEVSLQNTDNTYYNVNISLGTEGQNISIQLDTGSSDLWVIKPGGLHCPNTSPFQKRGNDDDEAPQSAEIASFISQLESFDGSFSTLFGSGPNPLGGPTGSITSSRPVPTDGGSSSNSSSEGRNSCNVTAFFEVDKSKTFHRNQTDPFYIQYEDFSYASGYWGTDYLQVGDLRVHNASFAVANDTNSTTPVFGIGFPGGESSFASIGSGYRAAHPHEYANFPQLLKNQGIIQRVAYSLYLNSPNSTNGNVLFGGVDHSQYKGQLYTLPILKLGNLTGDGDPYNTLAITLESLSVTAHGSTHKIKSNPIPVVLDSGTTAMYLPNKLADSIAAAFKGTPSPSGDGYIIECPKIGKKNKITYNFGGATIETDINNYIFGSADNKCLLGIIPSSDVLSVFGDVFLMDAYVVYDLEGKEIALAQASFNSSEEQIEAITSSGIPSAKRAPHYSHTWKSL</sequence>
<name>A0A4C2E404_9SACH</name>
<dbReference type="AlphaFoldDB" id="A0A4C2E404"/>
<evidence type="ECO:0000256" key="6">
    <source>
        <dbReference type="PIRSR" id="PIRSR601461-1"/>
    </source>
</evidence>
<dbReference type="InterPro" id="IPR033876">
    <property type="entry name" value="SAP-like"/>
</dbReference>
<feature type="active site" evidence="6">
    <location>
        <position position="97"/>
    </location>
</feature>
<evidence type="ECO:0000256" key="8">
    <source>
        <dbReference type="RuleBase" id="RU000454"/>
    </source>
</evidence>
<evidence type="ECO:0000256" key="10">
    <source>
        <dbReference type="SAM" id="SignalP"/>
    </source>
</evidence>
<dbReference type="PROSITE" id="PS51257">
    <property type="entry name" value="PROKAR_LIPOPROTEIN"/>
    <property type="match status" value="1"/>
</dbReference>
<dbReference type="PRINTS" id="PR00792">
    <property type="entry name" value="PEPSIN"/>
</dbReference>
<dbReference type="GO" id="GO:0071944">
    <property type="term" value="C:cell periphery"/>
    <property type="evidence" value="ECO:0007669"/>
    <property type="project" value="UniProtKB-ARBA"/>
</dbReference>
<keyword evidence="2 8" id="KW-0645">Protease</keyword>
<keyword evidence="7" id="KW-1015">Disulfide bond</keyword>
<evidence type="ECO:0000259" key="11">
    <source>
        <dbReference type="PROSITE" id="PS51767"/>
    </source>
</evidence>
<feature type="domain" description="Peptidase A1" evidence="11">
    <location>
        <begin position="79"/>
        <end position="483"/>
    </location>
</feature>
<evidence type="ECO:0000256" key="7">
    <source>
        <dbReference type="PIRSR" id="PIRSR601461-2"/>
    </source>
</evidence>
<dbReference type="InterPro" id="IPR021109">
    <property type="entry name" value="Peptidase_aspartic_dom_sf"/>
</dbReference>
<comment type="similarity">
    <text evidence="1 8">Belongs to the peptidase A1 family.</text>
</comment>
<dbReference type="PANTHER" id="PTHR47966:SF65">
    <property type="entry name" value="ASPARTIC-TYPE ENDOPEPTIDASE"/>
    <property type="match status" value="1"/>
</dbReference>
<feature type="compositionally biased region" description="Low complexity" evidence="9">
    <location>
        <begin position="177"/>
        <end position="189"/>
    </location>
</feature>
<dbReference type="InterPro" id="IPR001461">
    <property type="entry name" value="Aspartic_peptidase_A1"/>
</dbReference>
<reference evidence="12 13" key="1">
    <citation type="submission" date="2019-01" db="EMBL/GenBank/DDBJ databases">
        <title>Draft Genome Sequencing of Zygosaccharomyces mellis Ca-7.</title>
        <authorList>
            <person name="Shiwa Y."/>
            <person name="Kanesaki Y."/>
            <person name="Ishige T."/>
            <person name="Mura K."/>
            <person name="Hori T."/>
            <person name="Tamura T."/>
        </authorList>
    </citation>
    <scope>NUCLEOTIDE SEQUENCE [LARGE SCALE GENOMIC DNA]</scope>
    <source>
        <strain evidence="12 13">Ca-7</strain>
    </source>
</reference>
<accession>A0A4C2E404</accession>
<keyword evidence="5 8" id="KW-0378">Hydrolase</keyword>
<feature type="region of interest" description="Disordered" evidence="9">
    <location>
        <begin position="54"/>
        <end position="73"/>
    </location>
</feature>
<evidence type="ECO:0000313" key="13">
    <source>
        <dbReference type="Proteomes" id="UP000301737"/>
    </source>
</evidence>
<dbReference type="GO" id="GO:0004190">
    <property type="term" value="F:aspartic-type endopeptidase activity"/>
    <property type="evidence" value="ECO:0007669"/>
    <property type="project" value="UniProtKB-KW"/>
</dbReference>
<keyword evidence="3 10" id="KW-0732">Signal</keyword>
<dbReference type="Proteomes" id="UP000301737">
    <property type="component" value="Unassembled WGS sequence"/>
</dbReference>
<evidence type="ECO:0000256" key="3">
    <source>
        <dbReference type="ARBA" id="ARBA00022729"/>
    </source>
</evidence>
<evidence type="ECO:0000256" key="1">
    <source>
        <dbReference type="ARBA" id="ARBA00007447"/>
    </source>
</evidence>
<dbReference type="OrthoDB" id="771136at2759"/>
<dbReference type="SUPFAM" id="SSF50630">
    <property type="entry name" value="Acid proteases"/>
    <property type="match status" value="1"/>
</dbReference>
<dbReference type="EMBL" id="BIMX01000007">
    <property type="protein sequence ID" value="GCE98900.1"/>
    <property type="molecule type" value="Genomic_DNA"/>
</dbReference>
<proteinExistence type="inferred from homology"/>
<gene>
    <name evidence="12" type="ORF">ZYGM_002215</name>
</gene>
<evidence type="ECO:0000256" key="4">
    <source>
        <dbReference type="ARBA" id="ARBA00022750"/>
    </source>
</evidence>
<evidence type="ECO:0000256" key="9">
    <source>
        <dbReference type="SAM" id="MobiDB-lite"/>
    </source>
</evidence>
<keyword evidence="13" id="KW-1185">Reference proteome</keyword>
<evidence type="ECO:0000313" key="12">
    <source>
        <dbReference type="EMBL" id="GCE98900.1"/>
    </source>
</evidence>
<feature type="active site" evidence="6">
    <location>
        <position position="378"/>
    </location>
</feature>
<organism evidence="12 13">
    <name type="scientific">Zygosaccharomyces mellis</name>
    <dbReference type="NCBI Taxonomy" id="42258"/>
    <lineage>
        <taxon>Eukaryota</taxon>
        <taxon>Fungi</taxon>
        <taxon>Dikarya</taxon>
        <taxon>Ascomycota</taxon>
        <taxon>Saccharomycotina</taxon>
        <taxon>Saccharomycetes</taxon>
        <taxon>Saccharomycetales</taxon>
        <taxon>Saccharomycetaceae</taxon>
        <taxon>Zygosaccharomyces</taxon>
    </lineage>
</organism>
<evidence type="ECO:0000256" key="5">
    <source>
        <dbReference type="ARBA" id="ARBA00022801"/>
    </source>
</evidence>
<dbReference type="PANTHER" id="PTHR47966">
    <property type="entry name" value="BETA-SITE APP-CLEAVING ENZYME, ISOFORM A-RELATED"/>
    <property type="match status" value="1"/>
</dbReference>
<protein>
    <recommendedName>
        <fullName evidence="11">Peptidase A1 domain-containing protein</fullName>
    </recommendedName>
</protein>
<dbReference type="GO" id="GO:0006508">
    <property type="term" value="P:proteolysis"/>
    <property type="evidence" value="ECO:0007669"/>
    <property type="project" value="UniProtKB-KW"/>
</dbReference>
<dbReference type="InterPro" id="IPR001969">
    <property type="entry name" value="Aspartic_peptidase_AS"/>
</dbReference>